<accession>Q1Z9M1</accession>
<evidence type="ECO:0000313" key="1">
    <source>
        <dbReference type="EMBL" id="EAS45821.1"/>
    </source>
</evidence>
<dbReference type="HOGENOM" id="CLU_2846002_0_0_6"/>
<comment type="caution">
    <text evidence="1">The sequence shown here is derived from an EMBL/GenBank/DDBJ whole genome shotgun (WGS) entry which is preliminary data.</text>
</comment>
<dbReference type="AlphaFoldDB" id="Q1Z9M1"/>
<gene>
    <name evidence="1" type="ORF">P3TCK_05571</name>
</gene>
<proteinExistence type="predicted"/>
<name>Q1Z9M1_9GAMM</name>
<dbReference type="Proteomes" id="UP000003789">
    <property type="component" value="Unassembled WGS sequence"/>
</dbReference>
<protein>
    <submittedName>
        <fullName evidence="1">Uncharacterized protein</fullName>
    </submittedName>
</protein>
<evidence type="ECO:0000313" key="2">
    <source>
        <dbReference type="Proteomes" id="UP000003789"/>
    </source>
</evidence>
<sequence>MATAKALIGGKVTELFTAKEYHHSVAQTRKGALVSETTSKPLKFFTPEQATQHRILSIRKVTYSL</sequence>
<organism evidence="1 2">
    <name type="scientific">Photobacterium profundum 3TCK</name>
    <dbReference type="NCBI Taxonomy" id="314280"/>
    <lineage>
        <taxon>Bacteria</taxon>
        <taxon>Pseudomonadati</taxon>
        <taxon>Pseudomonadota</taxon>
        <taxon>Gammaproteobacteria</taxon>
        <taxon>Vibrionales</taxon>
        <taxon>Vibrionaceae</taxon>
        <taxon>Photobacterium</taxon>
    </lineage>
</organism>
<dbReference type="EMBL" id="AAPH01000001">
    <property type="protein sequence ID" value="EAS45821.1"/>
    <property type="molecule type" value="Genomic_DNA"/>
</dbReference>
<reference evidence="1 2" key="1">
    <citation type="submission" date="2006-03" db="EMBL/GenBank/DDBJ databases">
        <authorList>
            <person name="Bartlett D.H."/>
            <person name="Valle G."/>
            <person name="Lauro F.M."/>
            <person name="Vezzi A."/>
            <person name="Simonato F."/>
            <person name="Eloe E."/>
            <person name="Vitulo N."/>
            <person name="Stratton T.K."/>
            <person name="D'angelo M."/>
            <person name="Ferriera S."/>
            <person name="Johnson J."/>
            <person name="Kravitz S."/>
            <person name="Beeson K."/>
            <person name="Sutton G."/>
            <person name="Rogers Y."/>
            <person name="Friedman R."/>
            <person name="Frazier M."/>
            <person name="Venter J.C."/>
        </authorList>
    </citation>
    <scope>NUCLEOTIDE SEQUENCE [LARGE SCALE GENOMIC DNA]</scope>
    <source>
        <strain evidence="1 2">3TCK</strain>
    </source>
</reference>